<name>A0A139R4B7_9STRE</name>
<evidence type="ECO:0000313" key="3">
    <source>
        <dbReference type="Proteomes" id="UP000070198"/>
    </source>
</evidence>
<sequence>MVIWSAFIGEMDEKFLFLILSLSGADGSDFRWNSMPKF</sequence>
<evidence type="ECO:0000313" key="2">
    <source>
        <dbReference type="EMBL" id="KXU09597.1"/>
    </source>
</evidence>
<gene>
    <name evidence="1" type="ORF">SGADD02_00264</name>
    <name evidence="2" type="ORF">SGADD03_00653</name>
</gene>
<proteinExistence type="predicted"/>
<dbReference type="PATRIC" id="fig|315405.11.peg.291"/>
<accession>A0A139R4B7</accession>
<dbReference type="EMBL" id="LQOF01000025">
    <property type="protein sequence ID" value="KXT73230.1"/>
    <property type="molecule type" value="Genomic_DNA"/>
</dbReference>
<dbReference type="Proteomes" id="UP000071927">
    <property type="component" value="Unassembled WGS sequence"/>
</dbReference>
<dbReference type="EMBL" id="LQXV01000141">
    <property type="protein sequence ID" value="KXU09597.1"/>
    <property type="molecule type" value="Genomic_DNA"/>
</dbReference>
<protein>
    <submittedName>
        <fullName evidence="2">Uncharacterized protein</fullName>
    </submittedName>
</protein>
<dbReference type="Proteomes" id="UP000070198">
    <property type="component" value="Unassembled WGS sequence"/>
</dbReference>
<reference evidence="3 4" key="1">
    <citation type="submission" date="2016-01" db="EMBL/GenBank/DDBJ databases">
        <title>Highly variable Streptococcus oralis are common among viridans streptococci isolated from primates.</title>
        <authorList>
            <person name="Denapaite D."/>
            <person name="Rieger M."/>
            <person name="Koendgen S."/>
            <person name="Brueckner R."/>
            <person name="Ochigava I."/>
            <person name="Kappeler P."/>
            <person name="Maetz-Rensing K."/>
            <person name="Leendertz F."/>
            <person name="Hakenbeck R."/>
        </authorList>
    </citation>
    <scope>NUCLEOTIDE SEQUENCE [LARGE SCALE GENOMIC DNA]</scope>
    <source>
        <strain evidence="1 3">DD02</strain>
        <strain evidence="2 4">DD03</strain>
    </source>
</reference>
<evidence type="ECO:0000313" key="4">
    <source>
        <dbReference type="Proteomes" id="UP000071927"/>
    </source>
</evidence>
<organism evidence="2 4">
    <name type="scientific">Streptococcus gallolyticus</name>
    <dbReference type="NCBI Taxonomy" id="315405"/>
    <lineage>
        <taxon>Bacteria</taxon>
        <taxon>Bacillati</taxon>
        <taxon>Bacillota</taxon>
        <taxon>Bacilli</taxon>
        <taxon>Lactobacillales</taxon>
        <taxon>Streptococcaceae</taxon>
        <taxon>Streptococcus</taxon>
    </lineage>
</organism>
<comment type="caution">
    <text evidence="2">The sequence shown here is derived from an EMBL/GenBank/DDBJ whole genome shotgun (WGS) entry which is preliminary data.</text>
</comment>
<dbReference type="AlphaFoldDB" id="A0A139R4B7"/>
<evidence type="ECO:0000313" key="1">
    <source>
        <dbReference type="EMBL" id="KXT73230.1"/>
    </source>
</evidence>